<feature type="non-terminal residue" evidence="3">
    <location>
        <position position="151"/>
    </location>
</feature>
<reference evidence="3" key="1">
    <citation type="journal article" date="2020" name="mSystems">
        <title>Genome- and Community-Level Interaction Insights into Carbon Utilization and Element Cycling Functions of Hydrothermarchaeota in Hydrothermal Sediment.</title>
        <authorList>
            <person name="Zhou Z."/>
            <person name="Liu Y."/>
            <person name="Xu W."/>
            <person name="Pan J."/>
            <person name="Luo Z.H."/>
            <person name="Li M."/>
        </authorList>
    </citation>
    <scope>NUCLEOTIDE SEQUENCE [LARGE SCALE GENOMIC DNA]</scope>
    <source>
        <strain evidence="3">HyVt-329</strain>
    </source>
</reference>
<organism evidence="3">
    <name type="scientific">Aerophobetes bacterium</name>
    <dbReference type="NCBI Taxonomy" id="2030807"/>
    <lineage>
        <taxon>Bacteria</taxon>
        <taxon>Candidatus Aerophobota</taxon>
    </lineage>
</organism>
<dbReference type="Gene3D" id="3.40.50.620">
    <property type="entry name" value="HUPs"/>
    <property type="match status" value="1"/>
</dbReference>
<dbReference type="NCBIfam" id="TIGR00125">
    <property type="entry name" value="cyt_tran_rel"/>
    <property type="match status" value="1"/>
</dbReference>
<protein>
    <submittedName>
        <fullName evidence="3">4-phosphopantoate--beta-alanine ligase</fullName>
    </submittedName>
</protein>
<dbReference type="GO" id="GO:0005524">
    <property type="term" value="F:ATP binding"/>
    <property type="evidence" value="ECO:0007669"/>
    <property type="project" value="UniProtKB-KW"/>
</dbReference>
<dbReference type="InterPro" id="IPR004821">
    <property type="entry name" value="Cyt_trans-like"/>
</dbReference>
<name>A0A7C1MHN5_UNCAE</name>
<dbReference type="Proteomes" id="UP000885667">
    <property type="component" value="Unassembled WGS sequence"/>
</dbReference>
<dbReference type="EMBL" id="DRFT01000156">
    <property type="protein sequence ID" value="HDZ50014.1"/>
    <property type="molecule type" value="Genomic_DNA"/>
</dbReference>
<evidence type="ECO:0000313" key="3">
    <source>
        <dbReference type="EMBL" id="HDZ50014.1"/>
    </source>
</evidence>
<dbReference type="AlphaFoldDB" id="A0A7C1MHN5"/>
<dbReference type="SUPFAM" id="SSF52374">
    <property type="entry name" value="Nucleotidylyl transferase"/>
    <property type="match status" value="1"/>
</dbReference>
<dbReference type="GO" id="GO:0004592">
    <property type="term" value="F:pantoate-beta-alanine ligase activity"/>
    <property type="evidence" value="ECO:0007669"/>
    <property type="project" value="InterPro"/>
</dbReference>
<gene>
    <name evidence="3" type="ORF">ENH69_02190</name>
</gene>
<dbReference type="InterPro" id="IPR014729">
    <property type="entry name" value="Rossmann-like_a/b/a_fold"/>
</dbReference>
<dbReference type="GO" id="GO:0015940">
    <property type="term" value="P:pantothenate biosynthetic process"/>
    <property type="evidence" value="ECO:0007669"/>
    <property type="project" value="InterPro"/>
</dbReference>
<keyword evidence="2" id="KW-0067">ATP-binding</keyword>
<sequence length="151" mass="17025">MKLIKEISQMKDYRKKIKAPQTVGLVPTMGAFHQGHLSLLRKARQQCDKVVVSVFVNPIQFGKGDDYQRYPRNLSEDISLTEKEGVDVVFAPSLEEMYPQDYSTFVQLGGPLSSTLEGASRSGHFKGVATVLIKLFNIIKPDFSYFGEKDY</sequence>
<keyword evidence="3" id="KW-0436">Ligase</keyword>
<dbReference type="GO" id="GO:0005829">
    <property type="term" value="C:cytosol"/>
    <property type="evidence" value="ECO:0007669"/>
    <property type="project" value="TreeGrafter"/>
</dbReference>
<dbReference type="PANTHER" id="PTHR21299">
    <property type="entry name" value="CYTIDYLATE KINASE/PANTOATE-BETA-ALANINE LIGASE"/>
    <property type="match status" value="1"/>
</dbReference>
<dbReference type="Pfam" id="PF02569">
    <property type="entry name" value="Pantoate_ligase"/>
    <property type="match status" value="1"/>
</dbReference>
<evidence type="ECO:0000256" key="1">
    <source>
        <dbReference type="ARBA" id="ARBA00022741"/>
    </source>
</evidence>
<dbReference type="InterPro" id="IPR003721">
    <property type="entry name" value="Pantoate_ligase"/>
</dbReference>
<proteinExistence type="predicted"/>
<accession>A0A7C1MHN5</accession>
<dbReference type="PANTHER" id="PTHR21299:SF1">
    <property type="entry name" value="PANTOATE--BETA-ALANINE LIGASE"/>
    <property type="match status" value="1"/>
</dbReference>
<evidence type="ECO:0000256" key="2">
    <source>
        <dbReference type="ARBA" id="ARBA00022840"/>
    </source>
</evidence>
<comment type="caution">
    <text evidence="3">The sequence shown here is derived from an EMBL/GenBank/DDBJ whole genome shotgun (WGS) entry which is preliminary data.</text>
</comment>
<keyword evidence="1" id="KW-0547">Nucleotide-binding</keyword>